<reference evidence="1 2" key="1">
    <citation type="submission" date="2020-05" db="EMBL/GenBank/DDBJ databases">
        <title>Draft genome sequence of Desulfovibrio sp. strain HN2T.</title>
        <authorList>
            <person name="Ueno A."/>
            <person name="Tamazawa S."/>
            <person name="Tamamura S."/>
            <person name="Murakami T."/>
            <person name="Kiyama T."/>
            <person name="Inomata H."/>
            <person name="Amano Y."/>
            <person name="Miyakawa K."/>
            <person name="Tamaki H."/>
            <person name="Naganuma T."/>
            <person name="Kaneko K."/>
        </authorList>
    </citation>
    <scope>NUCLEOTIDE SEQUENCE [LARGE SCALE GENOMIC DNA]</scope>
    <source>
        <strain evidence="1 2">HN2</strain>
    </source>
</reference>
<organism evidence="1 2">
    <name type="scientific">Desulfovibrio subterraneus</name>
    <dbReference type="NCBI Taxonomy" id="2718620"/>
    <lineage>
        <taxon>Bacteria</taxon>
        <taxon>Pseudomonadati</taxon>
        <taxon>Thermodesulfobacteriota</taxon>
        <taxon>Desulfovibrionia</taxon>
        <taxon>Desulfovibrionales</taxon>
        <taxon>Desulfovibrionaceae</taxon>
        <taxon>Desulfovibrio</taxon>
    </lineage>
</organism>
<dbReference type="AlphaFoldDB" id="A0A7J0BHJ4"/>
<keyword evidence="2" id="KW-1185">Reference proteome</keyword>
<proteinExistence type="predicted"/>
<evidence type="ECO:0000313" key="1">
    <source>
        <dbReference type="EMBL" id="GFM33223.1"/>
    </source>
</evidence>
<name>A0A7J0BHJ4_9BACT</name>
<dbReference type="EMBL" id="BLVO01000013">
    <property type="protein sequence ID" value="GFM33223.1"/>
    <property type="molecule type" value="Genomic_DNA"/>
</dbReference>
<accession>A0A7J0BHJ4</accession>
<evidence type="ECO:0000313" key="2">
    <source>
        <dbReference type="Proteomes" id="UP000503840"/>
    </source>
</evidence>
<gene>
    <name evidence="1" type="ORF">DSM101010T_15880</name>
</gene>
<protein>
    <submittedName>
        <fullName evidence="1">Uncharacterized protein</fullName>
    </submittedName>
</protein>
<comment type="caution">
    <text evidence="1">The sequence shown here is derived from an EMBL/GenBank/DDBJ whole genome shotgun (WGS) entry which is preliminary data.</text>
</comment>
<dbReference type="Proteomes" id="UP000503840">
    <property type="component" value="Unassembled WGS sequence"/>
</dbReference>
<sequence length="78" mass="8860">MQTVFIGNDQGSKGYFRSFGVPYVTSAFDKGADQLVRNNTFRMAIFINDYGKAAVRSEEGFVDCIDAIRVVDYLIFFR</sequence>